<dbReference type="EMBL" id="MTHB01000297">
    <property type="protein sequence ID" value="OXC71774.1"/>
    <property type="molecule type" value="Genomic_DNA"/>
</dbReference>
<name>A0A226WKP7_CABSO</name>
<accession>A0A226WKP7</accession>
<reference evidence="2" key="1">
    <citation type="submission" date="2017-01" db="EMBL/GenBank/DDBJ databases">
        <title>Genome Analysis of Deinococcus marmoris KOPRI26562.</title>
        <authorList>
            <person name="Kim J.H."/>
            <person name="Oh H.-M."/>
        </authorList>
    </citation>
    <scope>NUCLEOTIDE SEQUENCE [LARGE SCALE GENOMIC DNA]</scope>
    <source>
        <strain evidence="2">PAMC 26633</strain>
    </source>
</reference>
<comment type="caution">
    <text evidence="1">The sequence shown here is derived from an EMBL/GenBank/DDBJ whole genome shotgun (WGS) entry which is preliminary data.</text>
</comment>
<dbReference type="Proteomes" id="UP000214720">
    <property type="component" value="Unassembled WGS sequence"/>
</dbReference>
<evidence type="ECO:0000313" key="1">
    <source>
        <dbReference type="EMBL" id="OXC71774.1"/>
    </source>
</evidence>
<protein>
    <submittedName>
        <fullName evidence="1">Uncharacterized protein</fullName>
    </submittedName>
</protein>
<evidence type="ECO:0000313" key="2">
    <source>
        <dbReference type="Proteomes" id="UP000214720"/>
    </source>
</evidence>
<dbReference type="AlphaFoldDB" id="A0A226WKP7"/>
<gene>
    <name evidence="1" type="ORF">BSU04_45320</name>
</gene>
<sequence length="48" mass="6010">MILVLPHEYVRFASMLPVLNRRWSLRRGRRTWTRLTKLKLKRFIKKMI</sequence>
<proteinExistence type="predicted"/>
<organism evidence="1 2">
    <name type="scientific">Caballeronia sordidicola</name>
    <name type="common">Burkholderia sordidicola</name>
    <dbReference type="NCBI Taxonomy" id="196367"/>
    <lineage>
        <taxon>Bacteria</taxon>
        <taxon>Pseudomonadati</taxon>
        <taxon>Pseudomonadota</taxon>
        <taxon>Betaproteobacteria</taxon>
        <taxon>Burkholderiales</taxon>
        <taxon>Burkholderiaceae</taxon>
        <taxon>Caballeronia</taxon>
    </lineage>
</organism>